<dbReference type="PROSITE" id="PS51257">
    <property type="entry name" value="PROKAR_LIPOPROTEIN"/>
    <property type="match status" value="1"/>
</dbReference>
<dbReference type="AlphaFoldDB" id="A0A9D1X692"/>
<feature type="signal peptide" evidence="1">
    <location>
        <begin position="1"/>
        <end position="20"/>
    </location>
</feature>
<evidence type="ECO:0000313" key="2">
    <source>
        <dbReference type="EMBL" id="HIX73674.1"/>
    </source>
</evidence>
<sequence length="195" mass="21541">MRYIYYLFSLCLGLSLLACGDDADDPAEIPVAGDTASDQVDIAFVDEEGNCLISSGALNIEDLRLSYLWADGEYHPGYGSEMALVKQSDSGYANLPDPDVTCLAVRIKPEYCEMPPYFSILNYTATENLTDEGAFRLEYGEWASGPIDFTVRVKMNEYNSNRYISKIVYDGQTFVDEETNVDGPVVIVMPTGGTE</sequence>
<evidence type="ECO:0000256" key="1">
    <source>
        <dbReference type="SAM" id="SignalP"/>
    </source>
</evidence>
<reference evidence="2" key="2">
    <citation type="submission" date="2021-04" db="EMBL/GenBank/DDBJ databases">
        <authorList>
            <person name="Gilroy R."/>
        </authorList>
    </citation>
    <scope>NUCLEOTIDE SEQUENCE</scope>
    <source>
        <strain evidence="2">ChiGjej6B6-14162</strain>
    </source>
</reference>
<name>A0A9D1X692_9BACT</name>
<dbReference type="Proteomes" id="UP000886740">
    <property type="component" value="Unassembled WGS sequence"/>
</dbReference>
<protein>
    <recommendedName>
        <fullName evidence="4">Lipoprotein</fullName>
    </recommendedName>
</protein>
<proteinExistence type="predicted"/>
<comment type="caution">
    <text evidence="2">The sequence shown here is derived from an EMBL/GenBank/DDBJ whole genome shotgun (WGS) entry which is preliminary data.</text>
</comment>
<evidence type="ECO:0008006" key="4">
    <source>
        <dbReference type="Google" id="ProtNLM"/>
    </source>
</evidence>
<dbReference type="EMBL" id="DXEL01000012">
    <property type="protein sequence ID" value="HIX73674.1"/>
    <property type="molecule type" value="Genomic_DNA"/>
</dbReference>
<evidence type="ECO:0000313" key="3">
    <source>
        <dbReference type="Proteomes" id="UP000886740"/>
    </source>
</evidence>
<reference evidence="2" key="1">
    <citation type="journal article" date="2021" name="PeerJ">
        <title>Extensive microbial diversity within the chicken gut microbiome revealed by metagenomics and culture.</title>
        <authorList>
            <person name="Gilroy R."/>
            <person name="Ravi A."/>
            <person name="Getino M."/>
            <person name="Pursley I."/>
            <person name="Horton D.L."/>
            <person name="Alikhan N.F."/>
            <person name="Baker D."/>
            <person name="Gharbi K."/>
            <person name="Hall N."/>
            <person name="Watson M."/>
            <person name="Adriaenssens E.M."/>
            <person name="Foster-Nyarko E."/>
            <person name="Jarju S."/>
            <person name="Secka A."/>
            <person name="Antonio M."/>
            <person name="Oren A."/>
            <person name="Chaudhuri R.R."/>
            <person name="La Ragione R."/>
            <person name="Hildebrand F."/>
            <person name="Pallen M.J."/>
        </authorList>
    </citation>
    <scope>NUCLEOTIDE SEQUENCE</scope>
    <source>
        <strain evidence="2">ChiGjej6B6-14162</strain>
    </source>
</reference>
<accession>A0A9D1X692</accession>
<keyword evidence="1" id="KW-0732">Signal</keyword>
<gene>
    <name evidence="2" type="ORF">H9977_01260</name>
</gene>
<organism evidence="2 3">
    <name type="scientific">Candidatus Parabacteroides intestinipullorum</name>
    <dbReference type="NCBI Taxonomy" id="2838723"/>
    <lineage>
        <taxon>Bacteria</taxon>
        <taxon>Pseudomonadati</taxon>
        <taxon>Bacteroidota</taxon>
        <taxon>Bacteroidia</taxon>
        <taxon>Bacteroidales</taxon>
        <taxon>Tannerellaceae</taxon>
        <taxon>Parabacteroides</taxon>
    </lineage>
</organism>
<feature type="chain" id="PRO_5038539628" description="Lipoprotein" evidence="1">
    <location>
        <begin position="21"/>
        <end position="195"/>
    </location>
</feature>